<sequence length="645" mass="70030">MSVEVGERLIIAKHRASVRYVGPVEGQEGTWVGVEWDDPSRGKHDGTTGGRRYFSCSCDSPTAASFVRISKVSRGSSVVDALVQRYTNQLAEGQAAADGQVFLHTSSHRKVWVELVGEQKVTERLSKTELLQAARLVGANASHVGPAGALAAAAPNLVQLDLTDNLLSSWGSVAQICSELPQLRVLQLSNNRLALPCSMHSGGPDAVQVLLGLQCLVLNQCSISWQQVGVLQRCLPNLLELHVAGNNINSLRLQLDLQEQQQQHAAELQQPSAGQPQQQQQQQQQCDSSGVDGSLAGFKSLQVLGLEDNAIADWAEVLRLAGLPQLRRLHLSGNPIASIAYPAHSIGLDALASQQPPAAAALDKQQQQGQQQQQQPYGQLEALLLGNCRISSWADVDALNLLPRLAELRLSGNPLFDAEAGAAGGGRRYEVIGRVAGLTLLNGADVKPRERRDCELRYLQTILADAQQQQQQQQQQQSQAELQRQHPRLAELQAKYGQVIAAAAAKPSQQGSSLSSTTCELTLRHGNSSSKKKLPKTITIAALKLLCGRLFKLPPDQQQLLLHVPETGEEQQQQQQQGEDIGQDDTKNLAFWDVVDGCAVEVLHVDVEQQRAAAAAVQLSRQQQHEQRMAQQLQQGDALRSVAER</sequence>
<keyword evidence="9" id="KW-1185">Reference proteome</keyword>
<dbReference type="SUPFAM" id="SSF52047">
    <property type="entry name" value="RNI-like"/>
    <property type="match status" value="1"/>
</dbReference>
<keyword evidence="5" id="KW-0175">Coiled coil</keyword>
<dbReference type="Gene3D" id="3.10.20.90">
    <property type="entry name" value="Phosphatidylinositol 3-kinase Catalytic Subunit, Chain A, domain 1"/>
    <property type="match status" value="1"/>
</dbReference>
<dbReference type="EMBL" id="CP126209">
    <property type="protein sequence ID" value="WIA09989.1"/>
    <property type="molecule type" value="Genomic_DNA"/>
</dbReference>
<dbReference type="InterPro" id="IPR036859">
    <property type="entry name" value="CAP-Gly_dom_sf"/>
</dbReference>
<keyword evidence="3" id="KW-0677">Repeat</keyword>
<comment type="subcellular location">
    <subcellularLocation>
        <location evidence="1">Cytoplasm</location>
        <location evidence="1">Cytoskeleton</location>
        <location evidence="1">Cilium axoneme</location>
    </subcellularLocation>
</comment>
<feature type="compositionally biased region" description="Low complexity" evidence="6">
    <location>
        <begin position="264"/>
        <end position="285"/>
    </location>
</feature>
<accession>A0ABY8TLJ9</accession>
<dbReference type="SUPFAM" id="SSF54236">
    <property type="entry name" value="Ubiquitin-like"/>
    <property type="match status" value="1"/>
</dbReference>
<evidence type="ECO:0000313" key="8">
    <source>
        <dbReference type="EMBL" id="WIA09989.1"/>
    </source>
</evidence>
<dbReference type="SUPFAM" id="SSF74924">
    <property type="entry name" value="Cap-Gly domain"/>
    <property type="match status" value="1"/>
</dbReference>
<dbReference type="InterPro" id="IPR029071">
    <property type="entry name" value="Ubiquitin-like_domsf"/>
</dbReference>
<dbReference type="Proteomes" id="UP001244341">
    <property type="component" value="Chromosome 2b"/>
</dbReference>
<dbReference type="Gene3D" id="3.80.10.10">
    <property type="entry name" value="Ribonuclease Inhibitor"/>
    <property type="match status" value="3"/>
</dbReference>
<dbReference type="Gene3D" id="2.30.30.190">
    <property type="entry name" value="CAP Gly-rich-like domain"/>
    <property type="match status" value="1"/>
</dbReference>
<feature type="region of interest" description="Disordered" evidence="6">
    <location>
        <begin position="264"/>
        <end position="288"/>
    </location>
</feature>
<dbReference type="PANTHER" id="PTHR15454:SF56">
    <property type="entry name" value="PROTEIN PHOSPHATASE 1 REGULATORY SUBUNIT 7-RELATED"/>
    <property type="match status" value="1"/>
</dbReference>
<evidence type="ECO:0000256" key="3">
    <source>
        <dbReference type="ARBA" id="ARBA00022737"/>
    </source>
</evidence>
<dbReference type="InterPro" id="IPR003591">
    <property type="entry name" value="Leu-rich_rpt_typical-subtyp"/>
</dbReference>
<dbReference type="InterPro" id="IPR000938">
    <property type="entry name" value="CAP-Gly_domain"/>
</dbReference>
<reference evidence="8 9" key="1">
    <citation type="submission" date="2023-05" db="EMBL/GenBank/DDBJ databases">
        <title>A 100% complete, gapless, phased diploid assembly of the Scenedesmus obliquus UTEX 3031 genome.</title>
        <authorList>
            <person name="Biondi T.C."/>
            <person name="Hanschen E.R."/>
            <person name="Kwon T."/>
            <person name="Eng W."/>
            <person name="Kruse C.P.S."/>
            <person name="Koehler S.I."/>
            <person name="Kunde Y."/>
            <person name="Gleasner C.D."/>
            <person name="You Mak K.T."/>
            <person name="Polle J."/>
            <person name="Hovde B.T."/>
            <person name="Starkenburg S.R."/>
        </authorList>
    </citation>
    <scope>NUCLEOTIDE SEQUENCE [LARGE SCALE GENOMIC DNA]</scope>
    <source>
        <strain evidence="8 9">DOE0152z</strain>
    </source>
</reference>
<feature type="coiled-coil region" evidence="5">
    <location>
        <begin position="456"/>
        <end position="483"/>
    </location>
</feature>
<dbReference type="PROSITE" id="PS00845">
    <property type="entry name" value="CAP_GLY_1"/>
    <property type="match status" value="1"/>
</dbReference>
<dbReference type="PANTHER" id="PTHR15454">
    <property type="entry name" value="NISCHARIN RELATED"/>
    <property type="match status" value="1"/>
</dbReference>
<dbReference type="SMART" id="SM00369">
    <property type="entry name" value="LRR_TYP"/>
    <property type="match status" value="5"/>
</dbReference>
<dbReference type="InterPro" id="IPR000626">
    <property type="entry name" value="Ubiquitin-like_dom"/>
</dbReference>
<dbReference type="SMART" id="SM01052">
    <property type="entry name" value="CAP_GLY"/>
    <property type="match status" value="1"/>
</dbReference>
<dbReference type="Pfam" id="PF14560">
    <property type="entry name" value="Ubiquitin_2"/>
    <property type="match status" value="1"/>
</dbReference>
<evidence type="ECO:0000256" key="1">
    <source>
        <dbReference type="ARBA" id="ARBA00004430"/>
    </source>
</evidence>
<organism evidence="8 9">
    <name type="scientific">Tetradesmus obliquus</name>
    <name type="common">Green alga</name>
    <name type="synonym">Acutodesmus obliquus</name>
    <dbReference type="NCBI Taxonomy" id="3088"/>
    <lineage>
        <taxon>Eukaryota</taxon>
        <taxon>Viridiplantae</taxon>
        <taxon>Chlorophyta</taxon>
        <taxon>core chlorophytes</taxon>
        <taxon>Chlorophyceae</taxon>
        <taxon>CS clade</taxon>
        <taxon>Sphaeropleales</taxon>
        <taxon>Scenedesmaceae</taxon>
        <taxon>Tetradesmus</taxon>
    </lineage>
</organism>
<dbReference type="InterPro" id="IPR032675">
    <property type="entry name" value="LRR_dom_sf"/>
</dbReference>
<name>A0ABY8TLJ9_TETOB</name>
<dbReference type="Pfam" id="PF01302">
    <property type="entry name" value="CAP_GLY"/>
    <property type="match status" value="1"/>
</dbReference>
<protein>
    <recommendedName>
        <fullName evidence="7">CAP-Gly domain-containing protein</fullName>
    </recommendedName>
</protein>
<evidence type="ECO:0000256" key="6">
    <source>
        <dbReference type="SAM" id="MobiDB-lite"/>
    </source>
</evidence>
<keyword evidence="2" id="KW-0433">Leucine-rich repeat</keyword>
<keyword evidence="4" id="KW-0143">Chaperone</keyword>
<evidence type="ECO:0000259" key="7">
    <source>
        <dbReference type="PROSITE" id="PS50245"/>
    </source>
</evidence>
<dbReference type="PROSITE" id="PS50245">
    <property type="entry name" value="CAP_GLY_2"/>
    <property type="match status" value="1"/>
</dbReference>
<evidence type="ECO:0000256" key="4">
    <source>
        <dbReference type="ARBA" id="ARBA00023186"/>
    </source>
</evidence>
<feature type="domain" description="CAP-Gly" evidence="7">
    <location>
        <begin position="22"/>
        <end position="68"/>
    </location>
</feature>
<evidence type="ECO:0000313" key="9">
    <source>
        <dbReference type="Proteomes" id="UP001244341"/>
    </source>
</evidence>
<gene>
    <name evidence="8" type="ORF">OEZ85_010201</name>
</gene>
<evidence type="ECO:0000256" key="2">
    <source>
        <dbReference type="ARBA" id="ARBA00022614"/>
    </source>
</evidence>
<evidence type="ECO:0000256" key="5">
    <source>
        <dbReference type="SAM" id="Coils"/>
    </source>
</evidence>
<proteinExistence type="predicted"/>